<evidence type="ECO:0000256" key="1">
    <source>
        <dbReference type="SAM" id="MobiDB-lite"/>
    </source>
</evidence>
<organism evidence="2 3">
    <name type="scientific">Yinghuangia soli</name>
    <dbReference type="NCBI Taxonomy" id="2908204"/>
    <lineage>
        <taxon>Bacteria</taxon>
        <taxon>Bacillati</taxon>
        <taxon>Actinomycetota</taxon>
        <taxon>Actinomycetes</taxon>
        <taxon>Kitasatosporales</taxon>
        <taxon>Streptomycetaceae</taxon>
        <taxon>Yinghuangia</taxon>
    </lineage>
</organism>
<evidence type="ECO:0000313" key="2">
    <source>
        <dbReference type="EMBL" id="MCF2527198.1"/>
    </source>
</evidence>
<dbReference type="PROSITE" id="PS51257">
    <property type="entry name" value="PROKAR_LIPOPROTEIN"/>
    <property type="match status" value="1"/>
</dbReference>
<dbReference type="RefSeq" id="WP_235051340.1">
    <property type="nucleotide sequence ID" value="NZ_JAKFHA010000003.1"/>
</dbReference>
<dbReference type="Proteomes" id="UP001165378">
    <property type="component" value="Unassembled WGS sequence"/>
</dbReference>
<keyword evidence="3" id="KW-1185">Reference proteome</keyword>
<reference evidence="2" key="1">
    <citation type="submission" date="2022-01" db="EMBL/GenBank/DDBJ databases">
        <title>Genome-Based Taxonomic Classification of the Phylum Actinobacteria.</title>
        <authorList>
            <person name="Gao Y."/>
        </authorList>
    </citation>
    <scope>NUCLEOTIDE SEQUENCE</scope>
    <source>
        <strain evidence="2">KLBMP 8922</strain>
    </source>
</reference>
<name>A0AA41PWG8_9ACTN</name>
<evidence type="ECO:0000313" key="3">
    <source>
        <dbReference type="Proteomes" id="UP001165378"/>
    </source>
</evidence>
<feature type="region of interest" description="Disordered" evidence="1">
    <location>
        <begin position="66"/>
        <end position="90"/>
    </location>
</feature>
<accession>A0AA41PWG8</accession>
<proteinExistence type="predicted"/>
<dbReference type="EMBL" id="JAKFHA010000003">
    <property type="protein sequence ID" value="MCF2527198.1"/>
    <property type="molecule type" value="Genomic_DNA"/>
</dbReference>
<evidence type="ECO:0008006" key="4">
    <source>
        <dbReference type="Google" id="ProtNLM"/>
    </source>
</evidence>
<dbReference type="AlphaFoldDB" id="A0AA41PWG8"/>
<comment type="caution">
    <text evidence="2">The sequence shown here is derived from an EMBL/GenBank/DDBJ whole genome shotgun (WGS) entry which is preliminary data.</text>
</comment>
<protein>
    <recommendedName>
        <fullName evidence="4">Lipoprotein</fullName>
    </recommendedName>
</protein>
<gene>
    <name evidence="2" type="ORF">LZ495_08215</name>
</gene>
<sequence>MARRILPILAAFGAAALALVGVCGCSDLSELRDGAAAAAAHFRQAVQAQDWAAACEALAPASRDELEQNNKAPCPQALGGQELPDAGRARHTDVHGEAMAVFAQDTVFLAHFPSGWKVTAAGCQQQPGDRPYRCALKGR</sequence>